<evidence type="ECO:0000313" key="3">
    <source>
        <dbReference type="Proteomes" id="UP001501319"/>
    </source>
</evidence>
<organism evidence="2 3">
    <name type="scientific">Kribbella alba</name>
    <dbReference type="NCBI Taxonomy" id="190197"/>
    <lineage>
        <taxon>Bacteria</taxon>
        <taxon>Bacillati</taxon>
        <taxon>Actinomycetota</taxon>
        <taxon>Actinomycetes</taxon>
        <taxon>Propionibacteriales</taxon>
        <taxon>Kribbellaceae</taxon>
        <taxon>Kribbella</taxon>
    </lineage>
</organism>
<keyword evidence="3" id="KW-1185">Reference proteome</keyword>
<dbReference type="EMBL" id="BAAANE010000017">
    <property type="protein sequence ID" value="GAA1661720.1"/>
    <property type="molecule type" value="Genomic_DNA"/>
</dbReference>
<feature type="region of interest" description="Disordered" evidence="1">
    <location>
        <begin position="75"/>
        <end position="94"/>
    </location>
</feature>
<gene>
    <name evidence="2" type="ORF">GCM10009744_64320</name>
</gene>
<accession>A0ABP4RZ50</accession>
<dbReference type="Proteomes" id="UP001501319">
    <property type="component" value="Unassembled WGS sequence"/>
</dbReference>
<protein>
    <submittedName>
        <fullName evidence="2">Uncharacterized protein</fullName>
    </submittedName>
</protein>
<sequence length="94" mass="9489">MFQSTAFTLAVAVTVNPGTLACLTIGPQVFSDCSTHNHTGIFTSPTCPAAGALRTTGGASCIAATARYANVTGSTTTVSGSPGNQTHRVTKCRP</sequence>
<name>A0ABP4RZ50_9ACTN</name>
<reference evidence="3" key="1">
    <citation type="journal article" date="2019" name="Int. J. Syst. Evol. Microbiol.">
        <title>The Global Catalogue of Microorganisms (GCM) 10K type strain sequencing project: providing services to taxonomists for standard genome sequencing and annotation.</title>
        <authorList>
            <consortium name="The Broad Institute Genomics Platform"/>
            <consortium name="The Broad Institute Genome Sequencing Center for Infectious Disease"/>
            <person name="Wu L."/>
            <person name="Ma J."/>
        </authorList>
    </citation>
    <scope>NUCLEOTIDE SEQUENCE [LARGE SCALE GENOMIC DNA]</scope>
    <source>
        <strain evidence="3">JCM 14306</strain>
    </source>
</reference>
<proteinExistence type="predicted"/>
<comment type="caution">
    <text evidence="2">The sequence shown here is derived from an EMBL/GenBank/DDBJ whole genome shotgun (WGS) entry which is preliminary data.</text>
</comment>
<evidence type="ECO:0000313" key="2">
    <source>
        <dbReference type="EMBL" id="GAA1661720.1"/>
    </source>
</evidence>
<evidence type="ECO:0000256" key="1">
    <source>
        <dbReference type="SAM" id="MobiDB-lite"/>
    </source>
</evidence>